<proteinExistence type="predicted"/>
<gene>
    <name evidence="1" type="ORF">GCM10009744_06290</name>
</gene>
<evidence type="ECO:0008006" key="3">
    <source>
        <dbReference type="Google" id="ProtNLM"/>
    </source>
</evidence>
<dbReference type="RefSeq" id="WP_344108430.1">
    <property type="nucleotide sequence ID" value="NZ_BAAANE010000002.1"/>
</dbReference>
<reference evidence="2" key="1">
    <citation type="journal article" date="2019" name="Int. J. Syst. Evol. Microbiol.">
        <title>The Global Catalogue of Microorganisms (GCM) 10K type strain sequencing project: providing services to taxonomists for standard genome sequencing and annotation.</title>
        <authorList>
            <consortium name="The Broad Institute Genomics Platform"/>
            <consortium name="The Broad Institute Genome Sequencing Center for Infectious Disease"/>
            <person name="Wu L."/>
            <person name="Ma J."/>
        </authorList>
    </citation>
    <scope>NUCLEOTIDE SEQUENCE [LARGE SCALE GENOMIC DNA]</scope>
    <source>
        <strain evidence="2">JCM 14306</strain>
    </source>
</reference>
<evidence type="ECO:0000313" key="2">
    <source>
        <dbReference type="Proteomes" id="UP001501319"/>
    </source>
</evidence>
<name>A0ABN2EY00_9ACTN</name>
<keyword evidence="2" id="KW-1185">Reference proteome</keyword>
<dbReference type="EMBL" id="BAAANE010000002">
    <property type="protein sequence ID" value="GAA1621848.1"/>
    <property type="molecule type" value="Genomic_DNA"/>
</dbReference>
<protein>
    <recommendedName>
        <fullName evidence="3">DUF4034 domain-containing protein</fullName>
    </recommendedName>
</protein>
<dbReference type="Proteomes" id="UP001501319">
    <property type="component" value="Unassembled WGS sequence"/>
</dbReference>
<comment type="caution">
    <text evidence="1">The sequence shown here is derived from an EMBL/GenBank/DDBJ whole genome shotgun (WGS) entry which is preliminary data.</text>
</comment>
<evidence type="ECO:0000313" key="1">
    <source>
        <dbReference type="EMBL" id="GAA1621848.1"/>
    </source>
</evidence>
<organism evidence="1 2">
    <name type="scientific">Kribbella alba</name>
    <dbReference type="NCBI Taxonomy" id="190197"/>
    <lineage>
        <taxon>Bacteria</taxon>
        <taxon>Bacillati</taxon>
        <taxon>Actinomycetota</taxon>
        <taxon>Actinomycetes</taxon>
        <taxon>Propionibacteriales</taxon>
        <taxon>Kribbellaceae</taxon>
        <taxon>Kribbella</taxon>
    </lineage>
</organism>
<accession>A0ABN2EY00</accession>
<sequence length="327" mass="36012">MGIFGRKSGGVMEGLVLDRTWADQELDAAIAALEGGDLDKPLELLKGQTFDPDRRATWVGGLGLAAVGRSDQLQSRLDAAPGDPELLVWLAQTLVREAWEARSALRAKHVSDEQFKTFHQILEVAHEVIDAAIEAAPDDPTPWLVYQWIAIGLQAPQDVQGKIFESALARQPDSHMAHSNRVQAIAPKWSGRPVEDLLSFGAETAAKAATGRVLNTVLVEAVVEAGLNVLTGDEGNIGKRIMASSRLDDQWRDAVLASREKWLDPDRYREPGDLIAHNFYAYFLRNTRPELARAHAASMFGRVSFVPWCYRGDPLKTFGKAFPPGKR</sequence>